<dbReference type="HOGENOM" id="CLU_286140_0_0_1"/>
<dbReference type="Pfam" id="PF10598">
    <property type="entry name" value="RRM_4"/>
    <property type="match status" value="1"/>
</dbReference>
<dbReference type="Pfam" id="PF10597">
    <property type="entry name" value="U5_2-snRNA_bdg"/>
    <property type="match status" value="1"/>
</dbReference>
<dbReference type="Pfam" id="PF08083">
    <property type="entry name" value="PROCN"/>
    <property type="match status" value="1"/>
</dbReference>
<dbReference type="AlphaFoldDB" id="R0LZW2"/>
<name>R0LZW2_NOSB1</name>
<dbReference type="GO" id="GO:0005682">
    <property type="term" value="C:U5 snRNP"/>
    <property type="evidence" value="ECO:0007669"/>
    <property type="project" value="TreeGrafter"/>
</dbReference>
<feature type="compositionally biased region" description="Polar residues" evidence="1">
    <location>
        <begin position="1067"/>
        <end position="1081"/>
    </location>
</feature>
<organism evidence="6 7">
    <name type="scientific">Nosema bombycis (strain CQ1 / CVCC 102059)</name>
    <name type="common">Microsporidian parasite</name>
    <name type="synonym">Pebrine of silkworm</name>
    <dbReference type="NCBI Taxonomy" id="578461"/>
    <lineage>
        <taxon>Eukaryota</taxon>
        <taxon>Fungi</taxon>
        <taxon>Fungi incertae sedis</taxon>
        <taxon>Microsporidia</taxon>
        <taxon>Nosematidae</taxon>
        <taxon>Nosema</taxon>
    </lineage>
</organism>
<dbReference type="GO" id="GO:0030623">
    <property type="term" value="F:U5 snRNA binding"/>
    <property type="evidence" value="ECO:0007669"/>
    <property type="project" value="InterPro"/>
</dbReference>
<dbReference type="GO" id="GO:0017070">
    <property type="term" value="F:U6 snRNA binding"/>
    <property type="evidence" value="ECO:0007669"/>
    <property type="project" value="TreeGrafter"/>
</dbReference>
<dbReference type="PANTHER" id="PTHR11140:SF0">
    <property type="entry name" value="PRE-MRNA-PROCESSING-SPLICING FACTOR 8"/>
    <property type="match status" value="1"/>
</dbReference>
<feature type="domain" description="PROCN" evidence="3">
    <location>
        <begin position="199"/>
        <end position="446"/>
    </location>
</feature>
<feature type="region of interest" description="Disordered" evidence="1">
    <location>
        <begin position="1043"/>
        <end position="1081"/>
    </location>
</feature>
<dbReference type="Pfam" id="PF08082">
    <property type="entry name" value="PRO8NT"/>
    <property type="match status" value="1"/>
</dbReference>
<dbReference type="InterPro" id="IPR042516">
    <property type="entry name" value="Prp8_U5-snRNA-bd_sf"/>
</dbReference>
<feature type="non-terminal residue" evidence="6">
    <location>
        <position position="1081"/>
    </location>
</feature>
<evidence type="ECO:0000259" key="3">
    <source>
        <dbReference type="Pfam" id="PF08083"/>
    </source>
</evidence>
<feature type="domain" description="RNA recognition motif spliceosomal PrP8" evidence="5">
    <location>
        <begin position="774"/>
        <end position="836"/>
    </location>
</feature>
<evidence type="ECO:0000313" key="6">
    <source>
        <dbReference type="EMBL" id="EOB11309.1"/>
    </source>
</evidence>
<feature type="domain" description="Pre-mRNA-processing-splicing factor 8 U5-snRNA-binding" evidence="4">
    <location>
        <begin position="952"/>
        <end position="1038"/>
    </location>
</feature>
<dbReference type="VEuPathDB" id="MicrosporidiaDB:NBO_1298gi001"/>
<dbReference type="EMBL" id="KB910205">
    <property type="protein sequence ID" value="EOB11309.1"/>
    <property type="molecule type" value="Genomic_DNA"/>
</dbReference>
<dbReference type="STRING" id="578461.R0LZW2"/>
<proteinExistence type="predicted"/>
<dbReference type="PANTHER" id="PTHR11140">
    <property type="entry name" value="PRE-MRNA SPLICING FACTOR PRP8"/>
    <property type="match status" value="1"/>
</dbReference>
<gene>
    <name evidence="6" type="ORF">NBO_1298gi001</name>
</gene>
<keyword evidence="7" id="KW-1185">Reference proteome</keyword>
<dbReference type="GO" id="GO:0097157">
    <property type="term" value="F:pre-mRNA intronic binding"/>
    <property type="evidence" value="ECO:0007669"/>
    <property type="project" value="TreeGrafter"/>
</dbReference>
<dbReference type="Gene3D" id="3.30.43.40">
    <property type="entry name" value="Pre-mRNA-processing-splicing factor 8, U5-snRNA-binding domain"/>
    <property type="match status" value="1"/>
</dbReference>
<reference evidence="6 7" key="1">
    <citation type="journal article" date="2013" name="BMC Genomics">
        <title>Comparative genomics of parasitic silkworm microsporidia reveal an association between genome expansion and host adaptation.</title>
        <authorList>
            <person name="Pan G."/>
            <person name="Xu J."/>
            <person name="Li T."/>
            <person name="Xia Q."/>
            <person name="Liu S.L."/>
            <person name="Zhang G."/>
            <person name="Li S."/>
            <person name="Li C."/>
            <person name="Liu H."/>
            <person name="Yang L."/>
            <person name="Liu T."/>
            <person name="Zhang X."/>
            <person name="Wu Z."/>
            <person name="Fan W."/>
            <person name="Dang X."/>
            <person name="Xiang H."/>
            <person name="Tao M."/>
            <person name="Li Y."/>
            <person name="Hu J."/>
            <person name="Li Z."/>
            <person name="Lin L."/>
            <person name="Luo J."/>
            <person name="Geng L."/>
            <person name="Wang L."/>
            <person name="Long M."/>
            <person name="Wan Y."/>
            <person name="He N."/>
            <person name="Zhang Z."/>
            <person name="Lu C."/>
            <person name="Keeling P.J."/>
            <person name="Wang J."/>
            <person name="Xiang Z."/>
            <person name="Zhou Z."/>
        </authorList>
    </citation>
    <scope>NUCLEOTIDE SEQUENCE [LARGE SCALE GENOMIC DNA]</scope>
    <source>
        <strain evidence="7">CQ1 / CVCC 102059</strain>
    </source>
</reference>
<dbReference type="InterPro" id="IPR019581">
    <property type="entry name" value="Prp8_U5-snRNA-bd"/>
</dbReference>
<sequence length="1081" mass="126972">MHPPPYIHPAPYTPLMKKFFMPVEHLRRIRSVNQQAKSSNLGSIKYLPYSLYTLISTIPMPWEENLRVEVLYHVNGSLCFINSKRKMSKEEFMQKWHKIENQKGGRCMKYPIFEDDEEIFEYKRFNSQKDNCCKESSDKEDDNLVPDVYSFYLNLSKKKMLNFTTFERRKNKKPRLYHEININRVKEQGNPNPNKIPNLSKHNHNLNIKHNLNTLFKNTRFFQITKMDWLEVSLIIIKQSHEMLGEILRKKKLSFLYLDFNFNLKNTRPLTTKERKKSRLGISFHLTREICKFFKMIVDSFVVYRKGLYDSKDLKESLKFIFSNVGILTGIYRYKYKTMKQIKKCKTQINNGIWVSNWRIYVFMMRGYNSLLQKYLKNLSDRLILGREYRTIPLKKQRLESNFDLELKREIIEELKEKFNKIQINLILRHMNEAWRCWKADIKYEIEVGKGGKEEGGSEGREEGGNVGDMVGREEVGEGVLNRLTPILNPPIPNLPNPITNTPSSLDYLNSLISTFVNRKAQWYISDLHKIPKNKKEINKKMGKLTRLYVKEEKERQREYLALGGITPDKAMDFYKSSFEYFKSLGNPKINFPDKNEIKHLKLAIEKNQNKQNDQKNNENQNDNDNILIFKIKKSLLTQRKFREINLTTREEINLSTREVYSIPYEENLIDTFLSSYLFYEADTLGIFPEYFKPGDEIDMKNIYKMCKKIIEKGMKEGGDEKWDNGNLNEIGLIKGSTKPNNNPFNNNPITSHNNNPPSTSLYEIIFKDVLKLIDINLLKKILLLFMDPILVDYLISRNNCTLVYKDMSFENHVGVIPGLAFSPFIFKIYLTLIDFYAFREFVCSGRIMRYMEKVYLIKNKGENNVLTSLLLKNINYFYNFEIIRISNFPNFKFEMAGVECSIEKKLGYNNNNPLPFNNNYNNLNNPLPFNHNSWNLQNGFYANLSLSSQTLSRFKSRVDQIVLTSQSSTFLKVITKWNSTVLGFINQFRELIPLNFFIPFEKKIQNVVKQGINSKMPIRFPSVIFYAPQEYGGLGMYKTECNGEDGGRVDDGRDDGRVDDRDGDASLSNPQSPNPHFNNT</sequence>
<feature type="domain" description="PRO8NT" evidence="2">
    <location>
        <begin position="21"/>
        <end position="148"/>
    </location>
</feature>
<dbReference type="InterPro" id="IPR019582">
    <property type="entry name" value="RRM_spliceosomal_PrP8"/>
</dbReference>
<dbReference type="GO" id="GO:0000244">
    <property type="term" value="P:spliceosomal tri-snRNP complex assembly"/>
    <property type="evidence" value="ECO:0007669"/>
    <property type="project" value="TreeGrafter"/>
</dbReference>
<evidence type="ECO:0000313" key="7">
    <source>
        <dbReference type="Proteomes" id="UP000016927"/>
    </source>
</evidence>
<evidence type="ECO:0000259" key="5">
    <source>
        <dbReference type="Pfam" id="PF10598"/>
    </source>
</evidence>
<dbReference type="GO" id="GO:0030620">
    <property type="term" value="F:U2 snRNA binding"/>
    <property type="evidence" value="ECO:0007669"/>
    <property type="project" value="TreeGrafter"/>
</dbReference>
<dbReference type="OrthoDB" id="1931567at2759"/>
<evidence type="ECO:0000259" key="4">
    <source>
        <dbReference type="Pfam" id="PF10597"/>
    </source>
</evidence>
<protein>
    <submittedName>
        <fullName evidence="6">PRE-mRNA splicing factor PRP8</fullName>
    </submittedName>
</protein>
<accession>R0LZW2</accession>
<dbReference type="InterPro" id="IPR012591">
    <property type="entry name" value="PRO8NT"/>
</dbReference>
<dbReference type="GO" id="GO:0071013">
    <property type="term" value="C:catalytic step 2 spliceosome"/>
    <property type="evidence" value="ECO:0007669"/>
    <property type="project" value="TreeGrafter"/>
</dbReference>
<dbReference type="InterPro" id="IPR012592">
    <property type="entry name" value="PROCN"/>
</dbReference>
<feature type="compositionally biased region" description="Basic and acidic residues" evidence="1">
    <location>
        <begin position="1046"/>
        <end position="1065"/>
    </location>
</feature>
<evidence type="ECO:0000256" key="1">
    <source>
        <dbReference type="SAM" id="MobiDB-lite"/>
    </source>
</evidence>
<dbReference type="Proteomes" id="UP000016927">
    <property type="component" value="Unassembled WGS sequence"/>
</dbReference>
<dbReference type="GO" id="GO:0030619">
    <property type="term" value="F:U1 snRNA binding"/>
    <property type="evidence" value="ECO:0007669"/>
    <property type="project" value="TreeGrafter"/>
</dbReference>
<evidence type="ECO:0000259" key="2">
    <source>
        <dbReference type="Pfam" id="PF08082"/>
    </source>
</evidence>
<dbReference type="InterPro" id="IPR027652">
    <property type="entry name" value="PRP8"/>
</dbReference>